<keyword evidence="3" id="KW-0479">Metal-binding</keyword>
<evidence type="ECO:0000259" key="7">
    <source>
        <dbReference type="PROSITE" id="PS51296"/>
    </source>
</evidence>
<protein>
    <submittedName>
        <fullName evidence="8">Rieske (2Fe-2S) protein</fullName>
    </submittedName>
</protein>
<dbReference type="PANTHER" id="PTHR43756">
    <property type="entry name" value="CHOLINE MONOOXYGENASE, CHLOROPLASTIC"/>
    <property type="match status" value="1"/>
</dbReference>
<dbReference type="InterPro" id="IPR017941">
    <property type="entry name" value="Rieske_2Fe-2S"/>
</dbReference>
<dbReference type="Pfam" id="PF00355">
    <property type="entry name" value="Rieske"/>
    <property type="match status" value="1"/>
</dbReference>
<dbReference type="Proteomes" id="UP000022447">
    <property type="component" value="Unassembled WGS sequence"/>
</dbReference>
<evidence type="ECO:0000256" key="2">
    <source>
        <dbReference type="ARBA" id="ARBA00022714"/>
    </source>
</evidence>
<comment type="cofactor">
    <cofactor evidence="1">
        <name>Fe cation</name>
        <dbReference type="ChEBI" id="CHEBI:24875"/>
    </cofactor>
</comment>
<keyword evidence="2" id="KW-0001">2Fe-2S</keyword>
<keyword evidence="6" id="KW-0411">Iron-sulfur</keyword>
<keyword evidence="4" id="KW-0560">Oxidoreductase</keyword>
<dbReference type="InterPro" id="IPR015879">
    <property type="entry name" value="Ring_hydroxy_dOase_asu_C_dom"/>
</dbReference>
<dbReference type="PRINTS" id="PR00090">
    <property type="entry name" value="RNGDIOXGNASE"/>
</dbReference>
<dbReference type="Gene3D" id="3.90.380.10">
    <property type="entry name" value="Naphthalene 1,2-dioxygenase Alpha Subunit, Chain A, domain 1"/>
    <property type="match status" value="1"/>
</dbReference>
<gene>
    <name evidence="8" type="ORF">OCH239_06925</name>
</gene>
<dbReference type="GO" id="GO:0005506">
    <property type="term" value="F:iron ion binding"/>
    <property type="evidence" value="ECO:0007669"/>
    <property type="project" value="InterPro"/>
</dbReference>
<organism evidence="8 9">
    <name type="scientific">Roseivivax halodurans JCM 10272</name>
    <dbReference type="NCBI Taxonomy" id="1449350"/>
    <lineage>
        <taxon>Bacteria</taxon>
        <taxon>Pseudomonadati</taxon>
        <taxon>Pseudomonadota</taxon>
        <taxon>Alphaproteobacteria</taxon>
        <taxon>Rhodobacterales</taxon>
        <taxon>Roseobacteraceae</taxon>
        <taxon>Roseivivax</taxon>
    </lineage>
</organism>
<keyword evidence="9" id="KW-1185">Reference proteome</keyword>
<sequence length="412" mass="46191">MLRDADVLSLLLQRQPRHSLARAFYTDPGLFQVDLERIWYRDWLMTAVSAELPKTGNYVTRQIGDYSVIVVRGADGIARAFHNSCRHRGSRICSAAKGSNPKLVCPYHQWTYELDGCLLWAREMGDDFDASKHGLKPVHCEEVAGLIMICLAETPPDFAPFRAEAEAYAGPHGLKDLKIAHQSTITEQGNWKLVMENNRECYHCAGSHPSLCRTFPEDPKVFGTNPAEQAPVLRDHIAKCEAAGLPSKFSAAGDAQWRFIRIPFLGSAASYTLDGKPAVSKRVGRVPFDDAGSCLAYHYPSSWNHFLSDQGLVFRMNPISPTETEVTTTWLVHKDAVEGVDYDFQRLTEVWTHTNDEDRAIVEENQRGVNSPAYEPGPYSVQHESGVIQFVDWYASTLQERLTGRRAMMAAE</sequence>
<dbReference type="GO" id="GO:0016491">
    <property type="term" value="F:oxidoreductase activity"/>
    <property type="evidence" value="ECO:0007669"/>
    <property type="project" value="UniProtKB-KW"/>
</dbReference>
<dbReference type="STRING" id="1449350.OCH239_06925"/>
<dbReference type="CDD" id="cd03469">
    <property type="entry name" value="Rieske_RO_Alpha_N"/>
    <property type="match status" value="1"/>
</dbReference>
<dbReference type="InterPro" id="IPR001663">
    <property type="entry name" value="Rng_hydr_dOase-A"/>
</dbReference>
<dbReference type="eggNOG" id="COG4638">
    <property type="taxonomic scope" value="Bacteria"/>
</dbReference>
<name>X7ECW8_9RHOB</name>
<evidence type="ECO:0000313" key="8">
    <source>
        <dbReference type="EMBL" id="ETX13797.1"/>
    </source>
</evidence>
<proteinExistence type="predicted"/>
<dbReference type="PROSITE" id="PS51296">
    <property type="entry name" value="RIESKE"/>
    <property type="match status" value="1"/>
</dbReference>
<evidence type="ECO:0000256" key="3">
    <source>
        <dbReference type="ARBA" id="ARBA00022723"/>
    </source>
</evidence>
<accession>X7ECW8</accession>
<feature type="domain" description="Rieske" evidence="7">
    <location>
        <begin position="43"/>
        <end position="149"/>
    </location>
</feature>
<dbReference type="EMBL" id="JALZ01000018">
    <property type="protein sequence ID" value="ETX13797.1"/>
    <property type="molecule type" value="Genomic_DNA"/>
</dbReference>
<dbReference type="AlphaFoldDB" id="X7ECW8"/>
<keyword evidence="5" id="KW-0408">Iron</keyword>
<evidence type="ECO:0000313" key="9">
    <source>
        <dbReference type="Proteomes" id="UP000022447"/>
    </source>
</evidence>
<dbReference type="OrthoDB" id="7456916at2"/>
<dbReference type="Pfam" id="PF00848">
    <property type="entry name" value="Ring_hydroxyl_A"/>
    <property type="match status" value="1"/>
</dbReference>
<evidence type="ECO:0000256" key="5">
    <source>
        <dbReference type="ARBA" id="ARBA00023004"/>
    </source>
</evidence>
<dbReference type="PANTHER" id="PTHR43756:SF5">
    <property type="entry name" value="CHOLINE MONOOXYGENASE, CHLOROPLASTIC"/>
    <property type="match status" value="1"/>
</dbReference>
<dbReference type="SUPFAM" id="SSF55961">
    <property type="entry name" value="Bet v1-like"/>
    <property type="match status" value="1"/>
</dbReference>
<reference evidence="8 9" key="1">
    <citation type="submission" date="2014-01" db="EMBL/GenBank/DDBJ databases">
        <title>Roseivivax halodurans JCM 10272 Genome Sequencing.</title>
        <authorList>
            <person name="Lai Q."/>
            <person name="Li G."/>
            <person name="Shao Z."/>
        </authorList>
    </citation>
    <scope>NUCLEOTIDE SEQUENCE [LARGE SCALE GENOMIC DNA]</scope>
    <source>
        <strain evidence="8 9">JCM 10272</strain>
    </source>
</reference>
<comment type="caution">
    <text evidence="8">The sequence shown here is derived from an EMBL/GenBank/DDBJ whole genome shotgun (WGS) entry which is preliminary data.</text>
</comment>
<dbReference type="CDD" id="cd08884">
    <property type="entry name" value="RHO_alpha_C_GbcA-like"/>
    <property type="match status" value="1"/>
</dbReference>
<dbReference type="Gene3D" id="2.102.10.10">
    <property type="entry name" value="Rieske [2Fe-2S] iron-sulphur domain"/>
    <property type="match status" value="1"/>
</dbReference>
<evidence type="ECO:0000256" key="6">
    <source>
        <dbReference type="ARBA" id="ARBA00023014"/>
    </source>
</evidence>
<dbReference type="InterPro" id="IPR036922">
    <property type="entry name" value="Rieske_2Fe-2S_sf"/>
</dbReference>
<evidence type="ECO:0000256" key="1">
    <source>
        <dbReference type="ARBA" id="ARBA00001962"/>
    </source>
</evidence>
<dbReference type="RefSeq" id="WP_037264329.1">
    <property type="nucleotide sequence ID" value="NZ_JALZ01000018.1"/>
</dbReference>
<evidence type="ECO:0000256" key="4">
    <source>
        <dbReference type="ARBA" id="ARBA00023002"/>
    </source>
</evidence>
<dbReference type="GO" id="GO:0051537">
    <property type="term" value="F:2 iron, 2 sulfur cluster binding"/>
    <property type="evidence" value="ECO:0007669"/>
    <property type="project" value="UniProtKB-KW"/>
</dbReference>
<dbReference type="PATRIC" id="fig|1449350.3.peg.3070"/>
<dbReference type="SUPFAM" id="SSF50022">
    <property type="entry name" value="ISP domain"/>
    <property type="match status" value="1"/>
</dbReference>